<organism evidence="1 2">
    <name type="scientific">Rousettus aegyptiacus</name>
    <name type="common">Egyptian fruit bat</name>
    <name type="synonym">Pteropus aegyptiacus</name>
    <dbReference type="NCBI Taxonomy" id="9407"/>
    <lineage>
        <taxon>Eukaryota</taxon>
        <taxon>Metazoa</taxon>
        <taxon>Chordata</taxon>
        <taxon>Craniata</taxon>
        <taxon>Vertebrata</taxon>
        <taxon>Euteleostomi</taxon>
        <taxon>Mammalia</taxon>
        <taxon>Eutheria</taxon>
        <taxon>Laurasiatheria</taxon>
        <taxon>Chiroptera</taxon>
        <taxon>Yinpterochiroptera</taxon>
        <taxon>Pteropodoidea</taxon>
        <taxon>Pteropodidae</taxon>
        <taxon>Rousettinae</taxon>
        <taxon>Rousettus</taxon>
    </lineage>
</organism>
<accession>A0A7J8GBU5</accession>
<dbReference type="AlphaFoldDB" id="A0A7J8GBU5"/>
<dbReference type="Proteomes" id="UP000593571">
    <property type="component" value="Unassembled WGS sequence"/>
</dbReference>
<name>A0A7J8GBU5_ROUAE</name>
<gene>
    <name evidence="1" type="ORF">HJG63_011696</name>
</gene>
<protein>
    <submittedName>
        <fullName evidence="1">Uncharacterized protein</fullName>
    </submittedName>
</protein>
<sequence length="163" mass="18436">MPLPDATFELHVGLLQCAHLVQGTSDLRQLGLQVIDQTLDLGQQGCVAGLRLGQDAFLGVSLPWRGKVGFIMMTPLSPDCQELCCLKLYQWKGNIPLLPGQDLSYLNTEKQPQYPAQEQSFREQRNNGQLRMTIQGGKSMRHHTLVFYAWTIKIYLRFGNICM</sequence>
<dbReference type="EMBL" id="JACASE010000006">
    <property type="protein sequence ID" value="KAF6457139.1"/>
    <property type="molecule type" value="Genomic_DNA"/>
</dbReference>
<comment type="caution">
    <text evidence="1">The sequence shown here is derived from an EMBL/GenBank/DDBJ whole genome shotgun (WGS) entry which is preliminary data.</text>
</comment>
<reference evidence="1 2" key="1">
    <citation type="journal article" date="2020" name="Nature">
        <title>Six reference-quality genomes reveal evolution of bat adaptations.</title>
        <authorList>
            <person name="Jebb D."/>
            <person name="Huang Z."/>
            <person name="Pippel M."/>
            <person name="Hughes G.M."/>
            <person name="Lavrichenko K."/>
            <person name="Devanna P."/>
            <person name="Winkler S."/>
            <person name="Jermiin L.S."/>
            <person name="Skirmuntt E.C."/>
            <person name="Katzourakis A."/>
            <person name="Burkitt-Gray L."/>
            <person name="Ray D.A."/>
            <person name="Sullivan K.A.M."/>
            <person name="Roscito J.G."/>
            <person name="Kirilenko B.M."/>
            <person name="Davalos L.M."/>
            <person name="Corthals A.P."/>
            <person name="Power M.L."/>
            <person name="Jones G."/>
            <person name="Ransome R.D."/>
            <person name="Dechmann D.K.N."/>
            <person name="Locatelli A.G."/>
            <person name="Puechmaille S.J."/>
            <person name="Fedrigo O."/>
            <person name="Jarvis E.D."/>
            <person name="Hiller M."/>
            <person name="Vernes S.C."/>
            <person name="Myers E.W."/>
            <person name="Teeling E.C."/>
        </authorList>
    </citation>
    <scope>NUCLEOTIDE SEQUENCE [LARGE SCALE GENOMIC DNA]</scope>
    <source>
        <strain evidence="1">MRouAeg1</strain>
        <tissue evidence="1">Muscle</tissue>
    </source>
</reference>
<keyword evidence="2" id="KW-1185">Reference proteome</keyword>
<evidence type="ECO:0000313" key="1">
    <source>
        <dbReference type="EMBL" id="KAF6457139.1"/>
    </source>
</evidence>
<evidence type="ECO:0000313" key="2">
    <source>
        <dbReference type="Proteomes" id="UP000593571"/>
    </source>
</evidence>
<proteinExistence type="predicted"/>